<keyword evidence="1" id="KW-0812">Transmembrane</keyword>
<sequence>MPSLHALREVPTSREWRYPLLAGLVAGASIAARYWQSSTPSEPVDATAVFLAGLLGGALFHGTGASTRVGLRTGLVAGVAAIPAFSSHDIFAYIAGLSQPAWFAVVQAVGVVVVLAIVVCLLGLVGALGGRVGDWLAAKTGPERPASTAD</sequence>
<feature type="transmembrane region" description="Helical" evidence="1">
    <location>
        <begin position="16"/>
        <end position="35"/>
    </location>
</feature>
<reference evidence="2" key="1">
    <citation type="submission" date="2022-09" db="EMBL/GenBank/DDBJ databases">
        <title>Diverse halophilic archaea isolated from saline environments.</title>
        <authorList>
            <person name="Cui H.-L."/>
        </authorList>
    </citation>
    <scope>NUCLEOTIDE SEQUENCE</scope>
    <source>
        <strain evidence="2">ZS-35-S2</strain>
    </source>
</reference>
<dbReference type="RefSeq" id="WP_260592912.1">
    <property type="nucleotide sequence ID" value="NZ_CP104003.1"/>
</dbReference>
<evidence type="ECO:0000313" key="2">
    <source>
        <dbReference type="EMBL" id="UWM53918.1"/>
    </source>
</evidence>
<dbReference type="AlphaFoldDB" id="A0A9E7R343"/>
<feature type="transmembrane region" description="Helical" evidence="1">
    <location>
        <begin position="101"/>
        <end position="129"/>
    </location>
</feature>
<dbReference type="KEGG" id="ssai:N0B31_17540"/>
<name>A0A9E7R343_9EURY</name>
<dbReference type="GeneID" id="74944264"/>
<keyword evidence="1" id="KW-0472">Membrane</keyword>
<evidence type="ECO:0000313" key="3">
    <source>
        <dbReference type="Proteomes" id="UP001057580"/>
    </source>
</evidence>
<keyword evidence="1" id="KW-1133">Transmembrane helix</keyword>
<accession>A0A9E7R343</accession>
<organism evidence="2 3">
    <name type="scientific">Salinirubellus salinus</name>
    <dbReference type="NCBI Taxonomy" id="1364945"/>
    <lineage>
        <taxon>Archaea</taxon>
        <taxon>Methanobacteriati</taxon>
        <taxon>Methanobacteriota</taxon>
        <taxon>Stenosarchaea group</taxon>
        <taxon>Halobacteria</taxon>
        <taxon>Halobacteriales</taxon>
        <taxon>Natronomonadaceae</taxon>
        <taxon>Salinirubellus</taxon>
    </lineage>
</organism>
<dbReference type="Proteomes" id="UP001057580">
    <property type="component" value="Chromosome"/>
</dbReference>
<protein>
    <submittedName>
        <fullName evidence="2">DUF5518 domain-containing protein</fullName>
    </submittedName>
</protein>
<dbReference type="InterPro" id="IPR040493">
    <property type="entry name" value="DUF5518"/>
</dbReference>
<dbReference type="Pfam" id="PF17647">
    <property type="entry name" value="DUF5518"/>
    <property type="match status" value="1"/>
</dbReference>
<keyword evidence="3" id="KW-1185">Reference proteome</keyword>
<dbReference type="EMBL" id="CP104003">
    <property type="protein sequence ID" value="UWM53918.1"/>
    <property type="molecule type" value="Genomic_DNA"/>
</dbReference>
<gene>
    <name evidence="2" type="ORF">N0B31_17540</name>
</gene>
<feature type="transmembrane region" description="Helical" evidence="1">
    <location>
        <begin position="47"/>
        <end position="63"/>
    </location>
</feature>
<feature type="transmembrane region" description="Helical" evidence="1">
    <location>
        <begin position="75"/>
        <end position="95"/>
    </location>
</feature>
<evidence type="ECO:0000256" key="1">
    <source>
        <dbReference type="SAM" id="Phobius"/>
    </source>
</evidence>
<proteinExistence type="predicted"/>